<keyword evidence="1" id="KW-0472">Membrane</keyword>
<dbReference type="Proteomes" id="UP000193642">
    <property type="component" value="Unassembled WGS sequence"/>
</dbReference>
<evidence type="ECO:0000313" key="2">
    <source>
        <dbReference type="EMBL" id="ORY50989.1"/>
    </source>
</evidence>
<evidence type="ECO:0000256" key="1">
    <source>
        <dbReference type="SAM" id="Phobius"/>
    </source>
</evidence>
<dbReference type="OrthoDB" id="2149350at2759"/>
<organism evidence="2 3">
    <name type="scientific">Rhizoclosmatium globosum</name>
    <dbReference type="NCBI Taxonomy" id="329046"/>
    <lineage>
        <taxon>Eukaryota</taxon>
        <taxon>Fungi</taxon>
        <taxon>Fungi incertae sedis</taxon>
        <taxon>Chytridiomycota</taxon>
        <taxon>Chytridiomycota incertae sedis</taxon>
        <taxon>Chytridiomycetes</taxon>
        <taxon>Chytridiales</taxon>
        <taxon>Chytriomycetaceae</taxon>
        <taxon>Rhizoclosmatium</taxon>
    </lineage>
</organism>
<evidence type="ECO:0000313" key="3">
    <source>
        <dbReference type="Proteomes" id="UP000193642"/>
    </source>
</evidence>
<keyword evidence="3" id="KW-1185">Reference proteome</keyword>
<gene>
    <name evidence="2" type="ORF">BCR33DRAFT_846642</name>
</gene>
<feature type="transmembrane region" description="Helical" evidence="1">
    <location>
        <begin position="30"/>
        <end position="54"/>
    </location>
</feature>
<dbReference type="AlphaFoldDB" id="A0A1Y2CV99"/>
<protein>
    <submittedName>
        <fullName evidence="2">Uncharacterized protein</fullName>
    </submittedName>
</protein>
<feature type="transmembrane region" description="Helical" evidence="1">
    <location>
        <begin position="74"/>
        <end position="99"/>
    </location>
</feature>
<sequence length="149" mass="16369">MARTELDAFDLATPRDLSAFLAGAQITSSITYALVFGITSFIIIFGAAYGFKLFQLFYYRQGSEGWNYRLPRELGSFVAACQLTSLISFATLFTTVSLWGGDDFPADARKWVLYAVGGVFGATYLLRGLVQGTMLTKKKAASKDVKKDN</sequence>
<accession>A0A1Y2CV99</accession>
<feature type="transmembrane region" description="Helical" evidence="1">
    <location>
        <begin position="111"/>
        <end position="130"/>
    </location>
</feature>
<comment type="caution">
    <text evidence="2">The sequence shown here is derived from an EMBL/GenBank/DDBJ whole genome shotgun (WGS) entry which is preliminary data.</text>
</comment>
<reference evidence="2 3" key="1">
    <citation type="submission" date="2016-07" db="EMBL/GenBank/DDBJ databases">
        <title>Pervasive Adenine N6-methylation of Active Genes in Fungi.</title>
        <authorList>
            <consortium name="DOE Joint Genome Institute"/>
            <person name="Mondo S.J."/>
            <person name="Dannebaum R.O."/>
            <person name="Kuo R.C."/>
            <person name="Labutti K."/>
            <person name="Haridas S."/>
            <person name="Kuo A."/>
            <person name="Salamov A."/>
            <person name="Ahrendt S.R."/>
            <person name="Lipzen A."/>
            <person name="Sullivan W."/>
            <person name="Andreopoulos W.B."/>
            <person name="Clum A."/>
            <person name="Lindquist E."/>
            <person name="Daum C."/>
            <person name="Ramamoorthy G.K."/>
            <person name="Gryganskyi A."/>
            <person name="Culley D."/>
            <person name="Magnuson J.K."/>
            <person name="James T.Y."/>
            <person name="O'Malley M.A."/>
            <person name="Stajich J.E."/>
            <person name="Spatafora J.W."/>
            <person name="Visel A."/>
            <person name="Grigoriev I.V."/>
        </authorList>
    </citation>
    <scope>NUCLEOTIDE SEQUENCE [LARGE SCALE GENOMIC DNA]</scope>
    <source>
        <strain evidence="2 3">JEL800</strain>
    </source>
</reference>
<name>A0A1Y2CV99_9FUNG</name>
<proteinExistence type="predicted"/>
<dbReference type="EMBL" id="MCGO01000006">
    <property type="protein sequence ID" value="ORY50989.1"/>
    <property type="molecule type" value="Genomic_DNA"/>
</dbReference>
<keyword evidence="1" id="KW-0812">Transmembrane</keyword>
<keyword evidence="1" id="KW-1133">Transmembrane helix</keyword>